<keyword evidence="2" id="KW-0413">Isomerase</keyword>
<evidence type="ECO:0000256" key="1">
    <source>
        <dbReference type="ARBA" id="ARBA00023152"/>
    </source>
</evidence>
<dbReference type="InterPro" id="IPR001345">
    <property type="entry name" value="PG/BPGM_mutase_AS"/>
</dbReference>
<comment type="caution">
    <text evidence="3">The sequence shown here is derived from an EMBL/GenBank/DDBJ whole genome shotgun (WGS) entry which is preliminary data.</text>
</comment>
<dbReference type="PANTHER" id="PTHR48100">
    <property type="entry name" value="BROAD-SPECIFICITY PHOSPHATASE YOR283W-RELATED"/>
    <property type="match status" value="1"/>
</dbReference>
<name>A0ABW6KJU3_9BACI</name>
<dbReference type="InterPro" id="IPR029033">
    <property type="entry name" value="His_PPase_superfam"/>
</dbReference>
<keyword evidence="3" id="KW-0378">Hydrolase</keyword>
<dbReference type="PROSITE" id="PS00175">
    <property type="entry name" value="PG_MUTASE"/>
    <property type="match status" value="1"/>
</dbReference>
<dbReference type="Pfam" id="PF00300">
    <property type="entry name" value="His_Phos_1"/>
    <property type="match status" value="1"/>
</dbReference>
<dbReference type="SUPFAM" id="SSF53254">
    <property type="entry name" value="Phosphoglycerate mutase-like"/>
    <property type="match status" value="1"/>
</dbReference>
<dbReference type="SMART" id="SM00855">
    <property type="entry name" value="PGAM"/>
    <property type="match status" value="1"/>
</dbReference>
<dbReference type="EC" id="3.1.3.-" evidence="3"/>
<dbReference type="CDD" id="cd07067">
    <property type="entry name" value="HP_PGM_like"/>
    <property type="match status" value="1"/>
</dbReference>
<evidence type="ECO:0000313" key="3">
    <source>
        <dbReference type="EMBL" id="MFE8702992.1"/>
    </source>
</evidence>
<dbReference type="InterPro" id="IPR050275">
    <property type="entry name" value="PGM_Phosphatase"/>
</dbReference>
<gene>
    <name evidence="3" type="ORF">ACFYKX_20495</name>
</gene>
<dbReference type="InterPro" id="IPR013078">
    <property type="entry name" value="His_Pase_superF_clade-1"/>
</dbReference>
<protein>
    <submittedName>
        <fullName evidence="3">Histidine phosphatase family protein</fullName>
        <ecNumber evidence="3">3.1.3.-</ecNumber>
    </submittedName>
</protein>
<keyword evidence="4" id="KW-1185">Reference proteome</keyword>
<dbReference type="RefSeq" id="WP_389363141.1">
    <property type="nucleotide sequence ID" value="NZ_JBIACK010000012.1"/>
</dbReference>
<dbReference type="PANTHER" id="PTHR48100:SF1">
    <property type="entry name" value="HISTIDINE PHOSPHATASE FAMILY PROTEIN-RELATED"/>
    <property type="match status" value="1"/>
</dbReference>
<organism evidence="3 4">
    <name type="scientific">Cytobacillus spartinae</name>
    <dbReference type="NCBI Taxonomy" id="3299023"/>
    <lineage>
        <taxon>Bacteria</taxon>
        <taxon>Bacillati</taxon>
        <taxon>Bacillota</taxon>
        <taxon>Bacilli</taxon>
        <taxon>Bacillales</taxon>
        <taxon>Bacillaceae</taxon>
        <taxon>Cytobacillus</taxon>
    </lineage>
</organism>
<proteinExistence type="predicted"/>
<evidence type="ECO:0000256" key="2">
    <source>
        <dbReference type="ARBA" id="ARBA00023235"/>
    </source>
</evidence>
<dbReference type="Proteomes" id="UP001601059">
    <property type="component" value="Unassembled WGS sequence"/>
</dbReference>
<dbReference type="GO" id="GO:0016787">
    <property type="term" value="F:hydrolase activity"/>
    <property type="evidence" value="ECO:0007669"/>
    <property type="project" value="UniProtKB-KW"/>
</dbReference>
<evidence type="ECO:0000313" key="4">
    <source>
        <dbReference type="Proteomes" id="UP001601059"/>
    </source>
</evidence>
<reference evidence="3 4" key="1">
    <citation type="submission" date="2024-08" db="EMBL/GenBank/DDBJ databases">
        <title>Two novel Cytobacillus novel species.</title>
        <authorList>
            <person name="Liu G."/>
        </authorList>
    </citation>
    <scope>NUCLEOTIDE SEQUENCE [LARGE SCALE GENOMIC DNA]</scope>
    <source>
        <strain evidence="3 4">FJAT-54145</strain>
    </source>
</reference>
<sequence length="209" mass="23745">MLYLYVTRHGETEWNVQKRMQGHLDSNLTAEGLLHAELLGKRLASVEFEAVISSPSVRTMQTSEKIIGDRTLPLKKDERLKEIHLATWEGKTHDEIKAMAPNDFDNFWNNPLEFRNDPGESFYDVKSRVETVIKDIEKTYQSGNVLVVSHAVVIKTLLMICKNNTLDTLWDPPFINGTSLSIIKIQNGKMDLILEGDTSHKDEVLGHAD</sequence>
<dbReference type="EMBL" id="JBIACK010000012">
    <property type="protein sequence ID" value="MFE8702992.1"/>
    <property type="molecule type" value="Genomic_DNA"/>
</dbReference>
<accession>A0ABW6KJU3</accession>
<keyword evidence="1" id="KW-0324">Glycolysis</keyword>
<dbReference type="Gene3D" id="3.40.50.1240">
    <property type="entry name" value="Phosphoglycerate mutase-like"/>
    <property type="match status" value="1"/>
</dbReference>